<evidence type="ECO:0000313" key="3">
    <source>
        <dbReference type="Proteomes" id="UP001160148"/>
    </source>
</evidence>
<reference evidence="2 3" key="1">
    <citation type="submission" date="2023-01" db="EMBL/GenBank/DDBJ databases">
        <authorList>
            <person name="Whitehead M."/>
        </authorList>
    </citation>
    <scope>NUCLEOTIDE SEQUENCE [LARGE SCALE GENOMIC DNA]</scope>
</reference>
<sequence length="92" mass="10140">MSVSLSSVTNQQPSATTSTLTEDLQVEADRRSLNLPPLSLCPNDEQSVGSLQECEFHIHSDCNYSSKSNAYTVYRPRGKKLYVLSVSSVTKN</sequence>
<keyword evidence="3" id="KW-1185">Reference proteome</keyword>
<evidence type="ECO:0000313" key="2">
    <source>
        <dbReference type="EMBL" id="CAI6345118.1"/>
    </source>
</evidence>
<dbReference type="Proteomes" id="UP001160148">
    <property type="component" value="Unassembled WGS sequence"/>
</dbReference>
<name>A0AAV0VQX3_9HEMI</name>
<accession>A0AAV0VQX3</accession>
<organism evidence="2 3">
    <name type="scientific">Macrosiphum euphorbiae</name>
    <name type="common">potato aphid</name>
    <dbReference type="NCBI Taxonomy" id="13131"/>
    <lineage>
        <taxon>Eukaryota</taxon>
        <taxon>Metazoa</taxon>
        <taxon>Ecdysozoa</taxon>
        <taxon>Arthropoda</taxon>
        <taxon>Hexapoda</taxon>
        <taxon>Insecta</taxon>
        <taxon>Pterygota</taxon>
        <taxon>Neoptera</taxon>
        <taxon>Paraneoptera</taxon>
        <taxon>Hemiptera</taxon>
        <taxon>Sternorrhyncha</taxon>
        <taxon>Aphidomorpha</taxon>
        <taxon>Aphidoidea</taxon>
        <taxon>Aphididae</taxon>
        <taxon>Macrosiphini</taxon>
        <taxon>Macrosiphum</taxon>
    </lineage>
</organism>
<gene>
    <name evidence="2" type="ORF">MEUPH1_LOCUS2168</name>
</gene>
<feature type="region of interest" description="Disordered" evidence="1">
    <location>
        <begin position="1"/>
        <end position="22"/>
    </location>
</feature>
<evidence type="ECO:0000256" key="1">
    <source>
        <dbReference type="SAM" id="MobiDB-lite"/>
    </source>
</evidence>
<dbReference type="AlphaFoldDB" id="A0AAV0VQX3"/>
<proteinExistence type="predicted"/>
<dbReference type="EMBL" id="CARXXK010000001">
    <property type="protein sequence ID" value="CAI6345118.1"/>
    <property type="molecule type" value="Genomic_DNA"/>
</dbReference>
<protein>
    <submittedName>
        <fullName evidence="2">Uncharacterized protein</fullName>
    </submittedName>
</protein>
<comment type="caution">
    <text evidence="2">The sequence shown here is derived from an EMBL/GenBank/DDBJ whole genome shotgun (WGS) entry which is preliminary data.</text>
</comment>